<gene>
    <name evidence="2" type="ORF">WJX72_008193</name>
</gene>
<accession>A0AAW1P4L9</accession>
<dbReference type="PANTHER" id="PTHR36361">
    <property type="entry name" value="PROTEIN APEM9"/>
    <property type="match status" value="1"/>
</dbReference>
<dbReference type="Proteomes" id="UP001489004">
    <property type="component" value="Unassembled WGS sequence"/>
</dbReference>
<keyword evidence="3" id="KW-1185">Reference proteome</keyword>
<dbReference type="GO" id="GO:0015919">
    <property type="term" value="P:peroxisomal membrane transport"/>
    <property type="evidence" value="ECO:0007669"/>
    <property type="project" value="InterPro"/>
</dbReference>
<dbReference type="PANTHER" id="PTHR36361:SF1">
    <property type="entry name" value="PROTEIN APEM9"/>
    <property type="match status" value="1"/>
</dbReference>
<dbReference type="AlphaFoldDB" id="A0AAW1P4L9"/>
<reference evidence="2 3" key="1">
    <citation type="journal article" date="2024" name="Nat. Commun.">
        <title>Phylogenomics reveals the evolutionary origins of lichenization in chlorophyte algae.</title>
        <authorList>
            <person name="Puginier C."/>
            <person name="Libourel C."/>
            <person name="Otte J."/>
            <person name="Skaloud P."/>
            <person name="Haon M."/>
            <person name="Grisel S."/>
            <person name="Petersen M."/>
            <person name="Berrin J.G."/>
            <person name="Delaux P.M."/>
            <person name="Dal Grande F."/>
            <person name="Keller J."/>
        </authorList>
    </citation>
    <scope>NUCLEOTIDE SEQUENCE [LARGE SCALE GENOMIC DNA]</scope>
    <source>
        <strain evidence="2 3">SAG 2043</strain>
    </source>
</reference>
<organism evidence="2 3">
    <name type="scientific">[Myrmecia] bisecta</name>
    <dbReference type="NCBI Taxonomy" id="41462"/>
    <lineage>
        <taxon>Eukaryota</taxon>
        <taxon>Viridiplantae</taxon>
        <taxon>Chlorophyta</taxon>
        <taxon>core chlorophytes</taxon>
        <taxon>Trebouxiophyceae</taxon>
        <taxon>Trebouxiales</taxon>
        <taxon>Trebouxiaceae</taxon>
        <taxon>Myrmecia</taxon>
    </lineage>
</organism>
<evidence type="ECO:0000313" key="3">
    <source>
        <dbReference type="Proteomes" id="UP001489004"/>
    </source>
</evidence>
<feature type="region of interest" description="Disordered" evidence="1">
    <location>
        <begin position="687"/>
        <end position="727"/>
    </location>
</feature>
<comment type="caution">
    <text evidence="2">The sequence shown here is derived from an EMBL/GenBank/DDBJ whole genome shotgun (WGS) entry which is preliminary data.</text>
</comment>
<dbReference type="InterPro" id="IPR034571">
    <property type="entry name" value="APEM9"/>
</dbReference>
<name>A0AAW1P4L9_9CHLO</name>
<protein>
    <submittedName>
        <fullName evidence="2">Uncharacterized protein</fullName>
    </submittedName>
</protein>
<evidence type="ECO:0000313" key="2">
    <source>
        <dbReference type="EMBL" id="KAK9805239.1"/>
    </source>
</evidence>
<sequence length="861" mass="90692">MRVHLPCAQHRRGCYRSASGDSRTHTHACLALSGPIQALRKRGAFTCRASGPEDTGDSNIQDTLQQIWDMAQQTVEQHVTTSRPDTENLLHSLKGIADMIATPPAQASDGVPRAAAQPHTLASVKASLRDVLDKLHSNADHPATAGARGATQQMVEDAVSAASTSVDAAQSHVLDKTLQHVYDSLHLPPEGGLLPHPQSVPENASLSDLLDNLNEFVVAHSGFRELLAGVAALGANLSHAIGIQSTIPMPLPMITRLVGSAAAAIGVLFLLRDRWPAFTTGAPPAGLAGGKVEGSITKNQPIVMRSITTDAAGSTRLGPADTSCMRSAAASPTAAFPSSGKAGGLLSGSAGSRLAAPAASYNNVVPVTPALGRTVGSSVFTNAVRRAADRSNEQECATARRDVKDKLAWVTSGLGPVAAVIPGGEAVHSANVLAKLLHMVESLPGFMAGDITQAIRLRSDGQIATENTAVFHLGPLLGTWEMSVSGVWKDNGGGICADAWCEEFAMRPIDVLGIKMNPDMPQAAVQALEVLKRAFYVPAGVLLQRRAAFVLLQAHFETDSVDKVKALLLEHYGGLNALDFDVLMLWTALALESGCAVEAAETLEQYLRFASNYGSPRKRRPHLQEAQRAAGARMYAVEVLGRGCGNIDAALVWLEQHGSEYLGDAALQEVTAQLHTLQRTQAGAKASSSSAYCGPTQHSTAQSGQPASVVRNTEPSDAHMQSPQNNHAPRFHEIAPALDQNPGSGCKPQIEPARPVGGVADVLQGHLDWLRMQALQASDYAATRWQQQQTDKVWGLSAPQLAGAAACSTLLLYAAYAERRPLGRAIKRSAARLAGSVSDVAQVALNLNPNPLSAAAPNGFR</sequence>
<evidence type="ECO:0000256" key="1">
    <source>
        <dbReference type="SAM" id="MobiDB-lite"/>
    </source>
</evidence>
<proteinExistence type="predicted"/>
<dbReference type="EMBL" id="JALJOR010000016">
    <property type="protein sequence ID" value="KAK9805239.1"/>
    <property type="molecule type" value="Genomic_DNA"/>
</dbReference>